<evidence type="ECO:0000313" key="2">
    <source>
        <dbReference type="EMBL" id="PSR31745.1"/>
    </source>
</evidence>
<sequence length="136" mass="15414">MIALYFYARIFKAQPRLPVIRQATPEARSVGTLESTVVYLALEEGDTLNQIGHCLGDFVRTRGRCALPLILHSFNHLSNRPMALNDARKLYEALPERIYAEGIRAVEWTTFGWVYELLIQDIGEIGSKGRIVCPHN</sequence>
<feature type="domain" description="Threonyl-tRNA synthetase editing" evidence="1">
    <location>
        <begin position="1"/>
        <end position="124"/>
    </location>
</feature>
<gene>
    <name evidence="2" type="ORF">C7B43_00525</name>
</gene>
<dbReference type="GO" id="GO:0008270">
    <property type="term" value="F:zinc ion binding"/>
    <property type="evidence" value="ECO:0007669"/>
    <property type="project" value="InterPro"/>
</dbReference>
<dbReference type="InterPro" id="IPR023509">
    <property type="entry name" value="DTD-like_sf"/>
</dbReference>
<evidence type="ECO:0000313" key="3">
    <source>
        <dbReference type="Proteomes" id="UP000242699"/>
    </source>
</evidence>
<dbReference type="Gene3D" id="3.50.80.10">
    <property type="entry name" value="D-tyrosyl-tRNA(Tyr) deacylase"/>
    <property type="match status" value="1"/>
</dbReference>
<comment type="caution">
    <text evidence="2">The sequence shown here is derived from an EMBL/GenBank/DDBJ whole genome shotgun (WGS) entry which is preliminary data.</text>
</comment>
<dbReference type="GO" id="GO:0004829">
    <property type="term" value="F:threonine-tRNA ligase activity"/>
    <property type="evidence" value="ECO:0007669"/>
    <property type="project" value="InterPro"/>
</dbReference>
<dbReference type="Pfam" id="PF08915">
    <property type="entry name" value="tRNA-Thr_ED"/>
    <property type="match status" value="1"/>
</dbReference>
<proteinExistence type="predicted"/>
<name>A0A2T2XB71_9FIRM</name>
<protein>
    <recommendedName>
        <fullName evidence="1">Threonyl-tRNA synthetase editing domain-containing protein</fullName>
    </recommendedName>
</protein>
<evidence type="ECO:0000259" key="1">
    <source>
        <dbReference type="Pfam" id="PF08915"/>
    </source>
</evidence>
<organism evidence="2 3">
    <name type="scientific">Sulfobacillus benefaciens</name>
    <dbReference type="NCBI Taxonomy" id="453960"/>
    <lineage>
        <taxon>Bacteria</taxon>
        <taxon>Bacillati</taxon>
        <taxon>Bacillota</taxon>
        <taxon>Clostridia</taxon>
        <taxon>Eubacteriales</taxon>
        <taxon>Clostridiales Family XVII. Incertae Sedis</taxon>
        <taxon>Sulfobacillus</taxon>
    </lineage>
</organism>
<reference evidence="2 3" key="1">
    <citation type="journal article" date="2014" name="BMC Genomics">
        <title>Comparison of environmental and isolate Sulfobacillus genomes reveals diverse carbon, sulfur, nitrogen, and hydrogen metabolisms.</title>
        <authorList>
            <person name="Justice N.B."/>
            <person name="Norman A."/>
            <person name="Brown C.T."/>
            <person name="Singh A."/>
            <person name="Thomas B.C."/>
            <person name="Banfield J.F."/>
        </authorList>
    </citation>
    <scope>NUCLEOTIDE SEQUENCE [LARGE SCALE GENOMIC DNA]</scope>
    <source>
        <strain evidence="2">AMDSBA1</strain>
    </source>
</reference>
<dbReference type="GO" id="GO:0005737">
    <property type="term" value="C:cytoplasm"/>
    <property type="evidence" value="ECO:0007669"/>
    <property type="project" value="InterPro"/>
</dbReference>
<accession>A0A2T2XB71</accession>
<dbReference type="EMBL" id="PXYT01000001">
    <property type="protein sequence ID" value="PSR31745.1"/>
    <property type="molecule type" value="Genomic_DNA"/>
</dbReference>
<dbReference type="Proteomes" id="UP000242699">
    <property type="component" value="Unassembled WGS sequence"/>
</dbReference>
<dbReference type="InterPro" id="IPR015011">
    <property type="entry name" value="Threonyl-tRNA_syn_edit_dom_arc"/>
</dbReference>
<dbReference type="AlphaFoldDB" id="A0A2T2XB71"/>
<dbReference type="GO" id="GO:0005524">
    <property type="term" value="F:ATP binding"/>
    <property type="evidence" value="ECO:0007669"/>
    <property type="project" value="InterPro"/>
</dbReference>